<reference evidence="2 3" key="1">
    <citation type="submission" date="2006-04" db="EMBL/GenBank/DDBJ databases">
        <authorList>
            <person name="Nierman W.C."/>
        </authorList>
    </citation>
    <scope>NUCLEOTIDE SEQUENCE [LARGE SCALE GENOMIC DNA]</scope>
    <source>
        <strain evidence="2 3">DW4/3-1</strain>
    </source>
</reference>
<organism evidence="2 3">
    <name type="scientific">Stigmatella aurantiaca (strain DW4/3-1)</name>
    <dbReference type="NCBI Taxonomy" id="378806"/>
    <lineage>
        <taxon>Bacteria</taxon>
        <taxon>Pseudomonadati</taxon>
        <taxon>Myxococcota</taxon>
        <taxon>Myxococcia</taxon>
        <taxon>Myxococcales</taxon>
        <taxon>Cystobacterineae</taxon>
        <taxon>Archangiaceae</taxon>
        <taxon>Stigmatella</taxon>
    </lineage>
</organism>
<dbReference type="Proteomes" id="UP000032702">
    <property type="component" value="Unassembled WGS sequence"/>
</dbReference>
<proteinExistence type="predicted"/>
<feature type="compositionally biased region" description="Basic and acidic residues" evidence="1">
    <location>
        <begin position="448"/>
        <end position="463"/>
    </location>
</feature>
<accession>Q095R4</accession>
<sequence>MVPASSSARSPLPRDLAHVARHHTCGPKMVTFVCPSTRAASPPCQRVNRPSSAAGSIHRLPRELRAQQVSVPIGQERDGLGLSLAGPRHLHHLSSHQGREIRGLGAADLPHARVGAQQQPLPGRVQGSPRRHAIHPRGRLERPEPRGPAGLARPQVLQHVDVAQRFGGFGDDGQLARARIHDERLGIVMTIRVDERQRFHGEGGIGELRGLGQPEQAHLLPVPEVVPDVRQVDAGGGSLPGRTGPHGDVLEIERGRSRQREGGQHLAPFIDGVEPEAVVRVVVGPEDAWVKRTGRQPGQLWQLRGHGACVLRLAIKDAARHSVRGHVPGGAPCVRRGGRRGQGTRAGTQHAHQQPPRQAAHFRCPDRAVSPGFAHPHPGTGTATSPPTTPSGGRARAGAGWGPPGRSADSGRRGSRCHRSGTRAGCASPARAPPPRRPSPLGSPGPGPRDRSRPLPRGPRETPRAGATTPWADAG</sequence>
<feature type="compositionally biased region" description="Pro residues" evidence="1">
    <location>
        <begin position="431"/>
        <end position="447"/>
    </location>
</feature>
<feature type="region of interest" description="Disordered" evidence="1">
    <location>
        <begin position="323"/>
        <end position="475"/>
    </location>
</feature>
<gene>
    <name evidence="2" type="ORF">STIAU_6964</name>
</gene>
<feature type="region of interest" description="Disordered" evidence="1">
    <location>
        <begin position="117"/>
        <end position="147"/>
    </location>
</feature>
<evidence type="ECO:0000313" key="3">
    <source>
        <dbReference type="Proteomes" id="UP000032702"/>
    </source>
</evidence>
<dbReference type="AlphaFoldDB" id="Q095R4"/>
<feature type="compositionally biased region" description="Low complexity" evidence="1">
    <location>
        <begin position="375"/>
        <end position="408"/>
    </location>
</feature>
<feature type="compositionally biased region" description="Low complexity" evidence="1">
    <location>
        <begin position="343"/>
        <end position="361"/>
    </location>
</feature>
<evidence type="ECO:0000256" key="1">
    <source>
        <dbReference type="SAM" id="MobiDB-lite"/>
    </source>
</evidence>
<comment type="caution">
    <text evidence="2">The sequence shown here is derived from an EMBL/GenBank/DDBJ whole genome shotgun (WGS) entry which is preliminary data.</text>
</comment>
<dbReference type="EMBL" id="AAMD01000032">
    <property type="protein sequence ID" value="EAU67483.1"/>
    <property type="molecule type" value="Genomic_DNA"/>
</dbReference>
<protein>
    <submittedName>
        <fullName evidence="2">Uncharacterized protein</fullName>
    </submittedName>
</protein>
<evidence type="ECO:0000313" key="2">
    <source>
        <dbReference type="EMBL" id="EAU67483.1"/>
    </source>
</evidence>
<name>Q095R4_STIAD</name>